<dbReference type="PATRIC" id="fig|1202724.3.peg.2900"/>
<keyword evidence="3 7" id="KW-0808">Transferase</keyword>
<dbReference type="OrthoDB" id="9801191at2"/>
<evidence type="ECO:0000256" key="5">
    <source>
        <dbReference type="ARBA" id="ARBA00049880"/>
    </source>
</evidence>
<keyword evidence="1" id="KW-0678">Repressor</keyword>
<reference evidence="7 8" key="1">
    <citation type="submission" date="2015-08" db="EMBL/GenBank/DDBJ databases">
        <title>Whole genome sequence of Flavobacterium akiainvivens IK-1T, from decaying Wikstroemia oahuensis, an endemic Hawaiian shrub.</title>
        <authorList>
            <person name="Wan X."/>
            <person name="Hou S."/>
            <person name="Saito J."/>
            <person name="Donachie S."/>
        </authorList>
    </citation>
    <scope>NUCLEOTIDE SEQUENCE [LARGE SCALE GENOMIC DNA]</scope>
    <source>
        <strain evidence="7 8">IK-1</strain>
    </source>
</reference>
<evidence type="ECO:0000259" key="6">
    <source>
        <dbReference type="Pfam" id="PF13673"/>
    </source>
</evidence>
<dbReference type="SUPFAM" id="SSF55729">
    <property type="entry name" value="Acyl-CoA N-acyltransferases (Nat)"/>
    <property type="match status" value="1"/>
</dbReference>
<evidence type="ECO:0000256" key="3">
    <source>
        <dbReference type="ARBA" id="ARBA00022679"/>
    </source>
</evidence>
<dbReference type="AlphaFoldDB" id="A0A0M9VIS1"/>
<accession>A0A0M9VIS1</accession>
<dbReference type="GO" id="GO:0016747">
    <property type="term" value="F:acyltransferase activity, transferring groups other than amino-acyl groups"/>
    <property type="evidence" value="ECO:0007669"/>
    <property type="project" value="InterPro"/>
</dbReference>
<evidence type="ECO:0000256" key="2">
    <source>
        <dbReference type="ARBA" id="ARBA00022649"/>
    </source>
</evidence>
<dbReference type="Pfam" id="PF13673">
    <property type="entry name" value="Acetyltransf_10"/>
    <property type="match status" value="1"/>
</dbReference>
<comment type="caution">
    <text evidence="7">The sequence shown here is derived from an EMBL/GenBank/DDBJ whole genome shotgun (WGS) entry which is preliminary data.</text>
</comment>
<gene>
    <name evidence="7" type="ORF">AM493_13975</name>
</gene>
<dbReference type="Proteomes" id="UP000037755">
    <property type="component" value="Unassembled WGS sequence"/>
</dbReference>
<evidence type="ECO:0000256" key="4">
    <source>
        <dbReference type="ARBA" id="ARBA00023315"/>
    </source>
</evidence>
<dbReference type="RefSeq" id="WP_054408650.1">
    <property type="nucleotide sequence ID" value="NZ_FOYA01000009.1"/>
</dbReference>
<evidence type="ECO:0000313" key="8">
    <source>
        <dbReference type="Proteomes" id="UP000037755"/>
    </source>
</evidence>
<keyword evidence="8" id="KW-1185">Reference proteome</keyword>
<keyword evidence="2" id="KW-1277">Toxin-antitoxin system</keyword>
<dbReference type="EMBL" id="LIYD01000005">
    <property type="protein sequence ID" value="KOS07016.1"/>
    <property type="molecule type" value="Genomic_DNA"/>
</dbReference>
<evidence type="ECO:0000256" key="1">
    <source>
        <dbReference type="ARBA" id="ARBA00022491"/>
    </source>
</evidence>
<dbReference type="InterPro" id="IPR000182">
    <property type="entry name" value="GNAT_dom"/>
</dbReference>
<protein>
    <submittedName>
        <fullName evidence="7">GCN5 family acetyltransferase</fullName>
    </submittedName>
</protein>
<sequence length="186" mass="21277">MDLSGYVLFKLTEETFIKPFDCGDDDLNDFLITKAKSYQRELLAVTYILEDEINTLAYFSIFNDSLKVEEEGFASKNAFKKFLGFVSHPKRHLRHFPAMKLGRLGVSVTLKGKGIGKVIVGYIINMALEQNEKCACKIITVDAYAESLKFYEKIGFIYFTPKDEGKDTRQMYLDLTPIINTAEEHE</sequence>
<dbReference type="PANTHER" id="PTHR36449:SF1">
    <property type="entry name" value="ACETYLTRANSFERASE"/>
    <property type="match status" value="1"/>
</dbReference>
<evidence type="ECO:0000313" key="7">
    <source>
        <dbReference type="EMBL" id="KOS07016.1"/>
    </source>
</evidence>
<comment type="catalytic activity">
    <reaction evidence="5">
        <text>glycyl-tRNA(Gly) + acetyl-CoA = N-acetylglycyl-tRNA(Gly) + CoA + H(+)</text>
        <dbReference type="Rhea" id="RHEA:81867"/>
        <dbReference type="Rhea" id="RHEA-COMP:9683"/>
        <dbReference type="Rhea" id="RHEA-COMP:19766"/>
        <dbReference type="ChEBI" id="CHEBI:15378"/>
        <dbReference type="ChEBI" id="CHEBI:57287"/>
        <dbReference type="ChEBI" id="CHEBI:57288"/>
        <dbReference type="ChEBI" id="CHEBI:78522"/>
        <dbReference type="ChEBI" id="CHEBI:232036"/>
    </reaction>
</comment>
<organism evidence="7 8">
    <name type="scientific">Flavobacterium akiainvivens</name>
    <dbReference type="NCBI Taxonomy" id="1202724"/>
    <lineage>
        <taxon>Bacteria</taxon>
        <taxon>Pseudomonadati</taxon>
        <taxon>Bacteroidota</taxon>
        <taxon>Flavobacteriia</taxon>
        <taxon>Flavobacteriales</taxon>
        <taxon>Flavobacteriaceae</taxon>
        <taxon>Flavobacterium</taxon>
    </lineage>
</organism>
<dbReference type="Gene3D" id="3.40.630.30">
    <property type="match status" value="1"/>
</dbReference>
<name>A0A0M9VIS1_9FLAO</name>
<keyword evidence="4" id="KW-0012">Acyltransferase</keyword>
<dbReference type="PANTHER" id="PTHR36449">
    <property type="entry name" value="ACETYLTRANSFERASE-RELATED"/>
    <property type="match status" value="1"/>
</dbReference>
<dbReference type="InterPro" id="IPR016181">
    <property type="entry name" value="Acyl_CoA_acyltransferase"/>
</dbReference>
<proteinExistence type="predicted"/>
<dbReference type="STRING" id="1202724.AM493_13975"/>
<feature type="domain" description="N-acetyltransferase" evidence="6">
    <location>
        <begin position="82"/>
        <end position="162"/>
    </location>
</feature>